<evidence type="ECO:0000313" key="3">
    <source>
        <dbReference type="EMBL" id="KAJ1519523.1"/>
    </source>
</evidence>
<evidence type="ECO:0000256" key="1">
    <source>
        <dbReference type="SAM" id="Coils"/>
    </source>
</evidence>
<dbReference type="Proteomes" id="UP001075354">
    <property type="component" value="Chromosome 16"/>
</dbReference>
<accession>A0AAV7X0U5</accession>
<feature type="coiled-coil region" evidence="1">
    <location>
        <begin position="95"/>
        <end position="153"/>
    </location>
</feature>
<dbReference type="AlphaFoldDB" id="A0AAV7X0U5"/>
<feature type="region of interest" description="Disordered" evidence="2">
    <location>
        <begin position="1"/>
        <end position="51"/>
    </location>
</feature>
<comment type="caution">
    <text evidence="3">The sequence shown here is derived from an EMBL/GenBank/DDBJ whole genome shotgun (WGS) entry which is preliminary data.</text>
</comment>
<feature type="region of interest" description="Disordered" evidence="2">
    <location>
        <begin position="290"/>
        <end position="325"/>
    </location>
</feature>
<proteinExistence type="predicted"/>
<feature type="compositionally biased region" description="Pro residues" evidence="2">
    <location>
        <begin position="39"/>
        <end position="49"/>
    </location>
</feature>
<name>A0AAV7X0U5_9NEOP</name>
<feature type="compositionally biased region" description="Basic residues" evidence="2">
    <location>
        <begin position="15"/>
        <end position="26"/>
    </location>
</feature>
<organism evidence="3 4">
    <name type="scientific">Megalurothrips usitatus</name>
    <name type="common">bean blossom thrips</name>
    <dbReference type="NCBI Taxonomy" id="439358"/>
    <lineage>
        <taxon>Eukaryota</taxon>
        <taxon>Metazoa</taxon>
        <taxon>Ecdysozoa</taxon>
        <taxon>Arthropoda</taxon>
        <taxon>Hexapoda</taxon>
        <taxon>Insecta</taxon>
        <taxon>Pterygota</taxon>
        <taxon>Neoptera</taxon>
        <taxon>Paraneoptera</taxon>
        <taxon>Thysanoptera</taxon>
        <taxon>Terebrantia</taxon>
        <taxon>Thripoidea</taxon>
        <taxon>Thripidae</taxon>
        <taxon>Megalurothrips</taxon>
    </lineage>
</organism>
<feature type="coiled-coil region" evidence="1">
    <location>
        <begin position="191"/>
        <end position="235"/>
    </location>
</feature>
<feature type="compositionally biased region" description="Polar residues" evidence="2">
    <location>
        <begin position="308"/>
        <end position="325"/>
    </location>
</feature>
<dbReference type="EMBL" id="JAPTSV010000016">
    <property type="protein sequence ID" value="KAJ1519523.1"/>
    <property type="molecule type" value="Genomic_DNA"/>
</dbReference>
<keyword evidence="1" id="KW-0175">Coiled coil</keyword>
<reference evidence="3" key="1">
    <citation type="submission" date="2022-12" db="EMBL/GenBank/DDBJ databases">
        <title>Chromosome-level genome assembly of the bean flower thrips Megalurothrips usitatus.</title>
        <authorList>
            <person name="Ma L."/>
            <person name="Liu Q."/>
            <person name="Li H."/>
            <person name="Cai W."/>
        </authorList>
    </citation>
    <scope>NUCLEOTIDE SEQUENCE</scope>
    <source>
        <strain evidence="3">Cailab_2022a</strain>
    </source>
</reference>
<protein>
    <submittedName>
        <fullName evidence="3">Uncharacterized protein</fullName>
    </submittedName>
</protein>
<sequence>MGECSWSRWPSRAARCPRRRRQRRPRPRAELTAGCGPARPSPPAPPTPTPQEVAAEVRKRLLPDLRHNAAAVEAMAVLLDYTTNKLGAFAAPALRRDLEKMKSDMANTVIQLEEARTQYRLLEEEHGRHLEEAALQRARRDDQDRALAELQQRLAGHDELVQSKVSALRAQMEGREVEAADAVAAATRGLREEYELELDRVSRRHEQTLAAALAAARADADREAAQRAQEAARREAEVAAQLAASGAAHAALREQSRRVVDSMRSDKDARTQALAGAAASCRTRWTRCAPCSSCAATSCRSRGERTTRSASPPTSCPPRSSASAR</sequence>
<gene>
    <name evidence="3" type="ORF">ONE63_004805</name>
</gene>
<keyword evidence="4" id="KW-1185">Reference proteome</keyword>
<evidence type="ECO:0000313" key="4">
    <source>
        <dbReference type="Proteomes" id="UP001075354"/>
    </source>
</evidence>
<evidence type="ECO:0000256" key="2">
    <source>
        <dbReference type="SAM" id="MobiDB-lite"/>
    </source>
</evidence>
<feature type="compositionally biased region" description="Low complexity" evidence="2">
    <location>
        <begin position="290"/>
        <end position="300"/>
    </location>
</feature>